<evidence type="ECO:0000259" key="12">
    <source>
        <dbReference type="Pfam" id="PF17392"/>
    </source>
</evidence>
<reference evidence="13 14" key="1">
    <citation type="submission" date="2023-06" db="EMBL/GenBank/DDBJ databases">
        <title>Actinomycetospora Odt1-22.</title>
        <authorList>
            <person name="Supong K."/>
        </authorList>
    </citation>
    <scope>NUCLEOTIDE SEQUENCE [LARGE SCALE GENOMIC DNA]</scope>
    <source>
        <strain evidence="13 14">Odt1-22</strain>
    </source>
</reference>
<dbReference type="InterPro" id="IPR036190">
    <property type="entry name" value="Urocanase_sf"/>
</dbReference>
<dbReference type="InterPro" id="IPR038364">
    <property type="entry name" value="Urocanase_central_sf"/>
</dbReference>
<sequence length="554" mass="59382">MTSSPTRPAVRAPRGTELSCRGWQQEAVLRMLCNNLDPEVAEHPEDLVVYGGTGRAARSWEAFDAIVACLRDLADDETLLVQSGKPVGVLRTHTWAPRVLIANANLVGDWADWTQFRRLEAAGLTMYGQMTAGSWIYIGTQGILQGTFETFAAVARRRFGGTLAGTVTLTAGLGGMGGAQPLAVTMNDGVALCVEADPTRVERRIAHRYLDVRADDLDHALRLAVEARDARRPLSIGVVGNAAEVVPELLRREAPIDVVTDQTSAHDPLSYLPIGMAVEDLRAAAAADPEGVTVRARAAMAAHVEAMVGFADRGAEVFDYGNSLRDEARRGGYDRAFAFPGFVPAYIRPQFEEGRGPFRWAALSGDPADIAATDRAILDLFPDDDALRRWITMAGERVAFEGLPARICWLGYGERHRAGLRFNEMVASGELSAPVVIGRDHLDSGSVASPYRETEAMLDGSDAIADWPLLNALVSTASGATWVSLHHGGGVGIGRSQHAGQVCVADGTALAAAKLERVLTNDPATGVLRHADAGYPHARAVAAERGLRVPMEDR</sequence>
<feature type="binding site" evidence="9">
    <location>
        <begin position="262"/>
        <end position="266"/>
    </location>
    <ligand>
        <name>NAD(+)</name>
        <dbReference type="ChEBI" id="CHEBI:57540"/>
    </ligand>
</feature>
<dbReference type="Pfam" id="PF17392">
    <property type="entry name" value="Urocanase_C"/>
    <property type="match status" value="1"/>
</dbReference>
<evidence type="ECO:0000313" key="14">
    <source>
        <dbReference type="Proteomes" id="UP001231924"/>
    </source>
</evidence>
<comment type="subcellular location">
    <subcellularLocation>
        <location evidence="9">Cytoplasm</location>
    </subcellularLocation>
</comment>
<dbReference type="NCBIfam" id="NF003820">
    <property type="entry name" value="PRK05414.1"/>
    <property type="match status" value="1"/>
</dbReference>
<feature type="binding site" evidence="9">
    <location>
        <begin position="51"/>
        <end position="52"/>
    </location>
    <ligand>
        <name>NAD(+)</name>
        <dbReference type="ChEBI" id="CHEBI:57540"/>
    </ligand>
</feature>
<evidence type="ECO:0000256" key="3">
    <source>
        <dbReference type="ARBA" id="ARBA00011992"/>
    </source>
</evidence>
<dbReference type="PANTHER" id="PTHR12216:SF4">
    <property type="entry name" value="UROCANATE HYDRATASE"/>
    <property type="match status" value="1"/>
</dbReference>
<evidence type="ECO:0000256" key="5">
    <source>
        <dbReference type="ARBA" id="ARBA00023027"/>
    </source>
</evidence>
<keyword evidence="4 9" id="KW-0369">Histidine metabolism</keyword>
<feature type="binding site" evidence="9">
    <location>
        <position position="129"/>
    </location>
    <ligand>
        <name>NAD(+)</name>
        <dbReference type="ChEBI" id="CHEBI:57540"/>
    </ligand>
</feature>
<dbReference type="InterPro" id="IPR055351">
    <property type="entry name" value="Urocanase"/>
</dbReference>
<comment type="caution">
    <text evidence="13">The sequence shown here is derived from an EMBL/GenBank/DDBJ whole genome shotgun (WGS) entry which is preliminary data.</text>
</comment>
<dbReference type="RefSeq" id="WP_286053465.1">
    <property type="nucleotide sequence ID" value="NZ_JASVWF010000003.1"/>
</dbReference>
<evidence type="ECO:0000313" key="13">
    <source>
        <dbReference type="EMBL" id="MDL5157059.1"/>
    </source>
</evidence>
<comment type="pathway">
    <text evidence="1 9">Amino-acid degradation; L-histidine degradation into L-glutamate; N-formimidoyl-L-glutamate from L-histidine: step 2/3.</text>
</comment>
<evidence type="ECO:0000256" key="4">
    <source>
        <dbReference type="ARBA" id="ARBA00022808"/>
    </source>
</evidence>
<name>A0ABT7M8P9_9PSEU</name>
<organism evidence="13 14">
    <name type="scientific">Actinomycetospora termitidis</name>
    <dbReference type="NCBI Taxonomy" id="3053470"/>
    <lineage>
        <taxon>Bacteria</taxon>
        <taxon>Bacillati</taxon>
        <taxon>Actinomycetota</taxon>
        <taxon>Actinomycetes</taxon>
        <taxon>Pseudonocardiales</taxon>
        <taxon>Pseudonocardiaceae</taxon>
        <taxon>Actinomycetospora</taxon>
    </lineage>
</organism>
<dbReference type="InterPro" id="IPR035400">
    <property type="entry name" value="Urocanase_N"/>
</dbReference>
<comment type="similarity">
    <text evidence="2 9">Belongs to the urocanase family.</text>
</comment>
<evidence type="ECO:0000256" key="2">
    <source>
        <dbReference type="ARBA" id="ARBA00007578"/>
    </source>
</evidence>
<evidence type="ECO:0000256" key="1">
    <source>
        <dbReference type="ARBA" id="ARBA00004794"/>
    </source>
</evidence>
<dbReference type="EMBL" id="JASVWF010000003">
    <property type="protein sequence ID" value="MDL5157059.1"/>
    <property type="molecule type" value="Genomic_DNA"/>
</dbReference>
<dbReference type="PROSITE" id="PS01233">
    <property type="entry name" value="UROCANASE"/>
    <property type="match status" value="1"/>
</dbReference>
<evidence type="ECO:0000259" key="11">
    <source>
        <dbReference type="Pfam" id="PF17391"/>
    </source>
</evidence>
<feature type="binding site" evidence="9">
    <location>
        <position position="195"/>
    </location>
    <ligand>
        <name>NAD(+)</name>
        <dbReference type="ChEBI" id="CHEBI:57540"/>
    </ligand>
</feature>
<dbReference type="PIRSF" id="PIRSF001423">
    <property type="entry name" value="Urocanate_hydrat"/>
    <property type="match status" value="1"/>
</dbReference>
<evidence type="ECO:0000256" key="9">
    <source>
        <dbReference type="HAMAP-Rule" id="MF_00577"/>
    </source>
</evidence>
<feature type="domain" description="Urocanase C-terminal" evidence="12">
    <location>
        <begin position="349"/>
        <end position="543"/>
    </location>
</feature>
<feature type="active site" evidence="9">
    <location>
        <position position="408"/>
    </location>
</feature>
<dbReference type="InterPro" id="IPR035401">
    <property type="entry name" value="Urocanase_C"/>
</dbReference>
<keyword evidence="14" id="KW-1185">Reference proteome</keyword>
<keyword evidence="6 9" id="KW-0456">Lyase</keyword>
<evidence type="ECO:0000256" key="8">
    <source>
        <dbReference type="ARBA" id="ARBA00047623"/>
    </source>
</evidence>
<feature type="binding site" evidence="9">
    <location>
        <begin position="241"/>
        <end position="242"/>
    </location>
    <ligand>
        <name>NAD(+)</name>
        <dbReference type="ChEBI" id="CHEBI:57540"/>
    </ligand>
</feature>
<dbReference type="Pfam" id="PF17391">
    <property type="entry name" value="Urocanase_N"/>
    <property type="match status" value="1"/>
</dbReference>
<dbReference type="EC" id="4.2.1.49" evidence="3 9"/>
<feature type="binding site" evidence="9">
    <location>
        <begin position="175"/>
        <end position="177"/>
    </location>
    <ligand>
        <name>NAD(+)</name>
        <dbReference type="ChEBI" id="CHEBI:57540"/>
    </ligand>
</feature>
<accession>A0ABT7M8P9</accession>
<dbReference type="Proteomes" id="UP001231924">
    <property type="component" value="Unassembled WGS sequence"/>
</dbReference>
<comment type="function">
    <text evidence="9">Catalyzes the conversion of urocanate to 4-imidazolone-5-propionate.</text>
</comment>
<dbReference type="InterPro" id="IPR023636">
    <property type="entry name" value="Urocanase_CS"/>
</dbReference>
<feature type="binding site" evidence="9">
    <location>
        <begin position="271"/>
        <end position="272"/>
    </location>
    <ligand>
        <name>NAD(+)</name>
        <dbReference type="ChEBI" id="CHEBI:57540"/>
    </ligand>
</feature>
<dbReference type="SUPFAM" id="SSF111326">
    <property type="entry name" value="Urocanase"/>
    <property type="match status" value="1"/>
</dbReference>
<comment type="cofactor">
    <cofactor evidence="9">
        <name>NAD(+)</name>
        <dbReference type="ChEBI" id="CHEBI:57540"/>
    </cofactor>
    <text evidence="9">Binds 1 NAD(+) per subunit.</text>
</comment>
<dbReference type="Gene3D" id="3.40.1770.10">
    <property type="entry name" value="Urocanase superfamily"/>
    <property type="match status" value="1"/>
</dbReference>
<evidence type="ECO:0000259" key="10">
    <source>
        <dbReference type="Pfam" id="PF01175"/>
    </source>
</evidence>
<keyword evidence="9" id="KW-0963">Cytoplasm</keyword>
<proteinExistence type="inferred from homology"/>
<feature type="domain" description="Urocanase Rossmann-like" evidence="10">
    <location>
        <begin position="139"/>
        <end position="346"/>
    </location>
</feature>
<dbReference type="Pfam" id="PF01175">
    <property type="entry name" value="Urocanase"/>
    <property type="match status" value="1"/>
</dbReference>
<evidence type="ECO:0000256" key="7">
    <source>
        <dbReference type="ARBA" id="ARBA00031640"/>
    </source>
</evidence>
<dbReference type="Gene3D" id="3.40.50.10730">
    <property type="entry name" value="Urocanase like domains"/>
    <property type="match status" value="1"/>
</dbReference>
<protein>
    <recommendedName>
        <fullName evidence="3 9">Urocanate hydratase</fullName>
        <shortName evidence="9">Urocanase</shortName>
        <ecNumber evidence="3 9">4.2.1.49</ecNumber>
    </recommendedName>
    <alternativeName>
        <fullName evidence="7 9">Imidazolonepropionate hydrolase</fullName>
    </alternativeName>
</protein>
<comment type="catalytic activity">
    <reaction evidence="8 9">
        <text>4-imidazolone-5-propanoate = trans-urocanate + H2O</text>
        <dbReference type="Rhea" id="RHEA:13101"/>
        <dbReference type="ChEBI" id="CHEBI:15377"/>
        <dbReference type="ChEBI" id="CHEBI:17771"/>
        <dbReference type="ChEBI" id="CHEBI:77893"/>
        <dbReference type="EC" id="4.2.1.49"/>
    </reaction>
</comment>
<feature type="domain" description="Urocanase N-terminal" evidence="11">
    <location>
        <begin position="10"/>
        <end position="136"/>
    </location>
</feature>
<dbReference type="GO" id="GO:0016153">
    <property type="term" value="F:urocanate hydratase activity"/>
    <property type="evidence" value="ECO:0007669"/>
    <property type="project" value="UniProtKB-EC"/>
</dbReference>
<gene>
    <name evidence="9" type="primary">hutU</name>
    <name evidence="13" type="ORF">QRT03_13905</name>
</gene>
<feature type="binding site" evidence="9">
    <location>
        <position position="320"/>
    </location>
    <ligand>
        <name>NAD(+)</name>
        <dbReference type="ChEBI" id="CHEBI:57540"/>
    </ligand>
</feature>
<feature type="binding site" evidence="9">
    <location>
        <position position="490"/>
    </location>
    <ligand>
        <name>NAD(+)</name>
        <dbReference type="ChEBI" id="CHEBI:57540"/>
    </ligand>
</feature>
<dbReference type="InterPro" id="IPR023637">
    <property type="entry name" value="Urocanase-like"/>
</dbReference>
<evidence type="ECO:0000256" key="6">
    <source>
        <dbReference type="ARBA" id="ARBA00023239"/>
    </source>
</evidence>
<dbReference type="HAMAP" id="MF_00577">
    <property type="entry name" value="HutU"/>
    <property type="match status" value="1"/>
</dbReference>
<dbReference type="InterPro" id="IPR035085">
    <property type="entry name" value="Urocanase_Rossmann-like"/>
</dbReference>
<dbReference type="PANTHER" id="PTHR12216">
    <property type="entry name" value="UROCANATE HYDRATASE"/>
    <property type="match status" value="1"/>
</dbReference>
<keyword evidence="5 9" id="KW-0520">NAD</keyword>
<dbReference type="NCBIfam" id="TIGR01228">
    <property type="entry name" value="hutU"/>
    <property type="match status" value="1"/>
</dbReference>
<feature type="binding site" evidence="9">
    <location>
        <position position="200"/>
    </location>
    <ligand>
        <name>NAD(+)</name>
        <dbReference type="ChEBI" id="CHEBI:57540"/>
    </ligand>
</feature>